<dbReference type="KEGG" id="tpx:Turpa_1513"/>
<dbReference type="EMBL" id="CP002959">
    <property type="protein sequence ID" value="AFM12161.1"/>
    <property type="molecule type" value="Genomic_DNA"/>
</dbReference>
<reference evidence="2 3" key="1">
    <citation type="submission" date="2012-06" db="EMBL/GenBank/DDBJ databases">
        <title>The complete chromosome of genome of Turneriella parva DSM 21527.</title>
        <authorList>
            <consortium name="US DOE Joint Genome Institute (JGI-PGF)"/>
            <person name="Lucas S."/>
            <person name="Han J."/>
            <person name="Lapidus A."/>
            <person name="Bruce D."/>
            <person name="Goodwin L."/>
            <person name="Pitluck S."/>
            <person name="Peters L."/>
            <person name="Kyrpides N."/>
            <person name="Mavromatis K."/>
            <person name="Ivanova N."/>
            <person name="Mikhailova N."/>
            <person name="Chertkov O."/>
            <person name="Detter J.C."/>
            <person name="Tapia R."/>
            <person name="Han C."/>
            <person name="Land M."/>
            <person name="Hauser L."/>
            <person name="Markowitz V."/>
            <person name="Cheng J.-F."/>
            <person name="Hugenholtz P."/>
            <person name="Woyke T."/>
            <person name="Wu D."/>
            <person name="Gronow S."/>
            <person name="Wellnitz S."/>
            <person name="Brambilla E."/>
            <person name="Klenk H.-P."/>
            <person name="Eisen J.A."/>
        </authorList>
    </citation>
    <scope>NUCLEOTIDE SEQUENCE [LARGE SCALE GENOMIC DNA]</scope>
    <source>
        <strain evidence="3">ATCC BAA-1111 / DSM 21527 / NCTC 11395 / H</strain>
    </source>
</reference>
<keyword evidence="3" id="KW-1185">Reference proteome</keyword>
<dbReference type="PATRIC" id="fig|869212.3.peg.1504"/>
<dbReference type="InterPro" id="IPR003646">
    <property type="entry name" value="SH3-like_bac-type"/>
</dbReference>
<gene>
    <name evidence="2" type="ordered locus">Turpa_1513</name>
</gene>
<evidence type="ECO:0000259" key="1">
    <source>
        <dbReference type="Pfam" id="PF08239"/>
    </source>
</evidence>
<dbReference type="Pfam" id="PF08239">
    <property type="entry name" value="SH3_3"/>
    <property type="match status" value="1"/>
</dbReference>
<proteinExistence type="predicted"/>
<dbReference type="RefSeq" id="WP_014802672.1">
    <property type="nucleotide sequence ID" value="NC_018020.1"/>
</dbReference>
<organism evidence="2 3">
    <name type="scientific">Turneriella parva (strain ATCC BAA-1111 / DSM 21527 / NCTC 11395 / H)</name>
    <name type="common">Leptospira parva</name>
    <dbReference type="NCBI Taxonomy" id="869212"/>
    <lineage>
        <taxon>Bacteria</taxon>
        <taxon>Pseudomonadati</taxon>
        <taxon>Spirochaetota</taxon>
        <taxon>Spirochaetia</taxon>
        <taxon>Leptospirales</taxon>
        <taxon>Leptospiraceae</taxon>
        <taxon>Turneriella</taxon>
    </lineage>
</organism>
<protein>
    <recommendedName>
        <fullName evidence="1">SH3b domain-containing protein</fullName>
    </recommendedName>
</protein>
<dbReference type="STRING" id="869212.Turpa_1513"/>
<dbReference type="AlphaFoldDB" id="I4B4F4"/>
<sequence>MNILAFIKNQLILGCGLCLFAGSLLLAQERLSRPQNVPRDATPEDIHGKHTGNWSKEEISGLLKITQFWNQKGIRTVLSVEHGDIRKGVSYDPINGSITVKWQSKRKADFNFHIYGKETTFRQFNKNRFSQIAKCWVVLPQKATCPTCVDDSTLCGEEIEYNLDGSVKSRKQHPHKCLQGCGEFKPFMPPGKYKVHATNVILRDKPSTKGKSLGTLQKGTELQVIEDTHKIETHEFETAPWVKVRVSPSACGTSPACGGGREGEGYVFGGFLDSLERNDL</sequence>
<dbReference type="HOGENOM" id="CLU_993735_0_0_12"/>
<dbReference type="Proteomes" id="UP000006048">
    <property type="component" value="Chromosome"/>
</dbReference>
<evidence type="ECO:0000313" key="3">
    <source>
        <dbReference type="Proteomes" id="UP000006048"/>
    </source>
</evidence>
<dbReference type="Gene3D" id="2.30.30.40">
    <property type="entry name" value="SH3 Domains"/>
    <property type="match status" value="1"/>
</dbReference>
<feature type="domain" description="SH3b" evidence="1">
    <location>
        <begin position="199"/>
        <end position="272"/>
    </location>
</feature>
<name>I4B4F4_TURPD</name>
<accession>I4B4F4</accession>
<evidence type="ECO:0000313" key="2">
    <source>
        <dbReference type="EMBL" id="AFM12161.1"/>
    </source>
</evidence>